<dbReference type="Proteomes" id="UP000614460">
    <property type="component" value="Unassembled WGS sequence"/>
</dbReference>
<protein>
    <recommendedName>
        <fullName evidence="3">Molybdenum ABC transporter ATP-binding protein</fullName>
    </recommendedName>
</protein>
<accession>A0A8H9FZ11</accession>
<dbReference type="EMBL" id="BMKM01000003">
    <property type="protein sequence ID" value="GGE19761.1"/>
    <property type="molecule type" value="Genomic_DNA"/>
</dbReference>
<sequence>MKMELIPLRNHSHNLKANAMETTVIATKFVRHDVPELKSLQNAKVYLLREKLNKGEKMNRAEKNWLAEAVNRNAFFKRAIPLQGYRFGFEDVLKTYVVKQFGNWAEYNAPDKTSLRSIVYGRIDQIAEIGK</sequence>
<evidence type="ECO:0000313" key="2">
    <source>
        <dbReference type="Proteomes" id="UP000614460"/>
    </source>
</evidence>
<evidence type="ECO:0008006" key="3">
    <source>
        <dbReference type="Google" id="ProtNLM"/>
    </source>
</evidence>
<evidence type="ECO:0000313" key="1">
    <source>
        <dbReference type="EMBL" id="GGE19761.1"/>
    </source>
</evidence>
<reference evidence="1" key="2">
    <citation type="submission" date="2020-09" db="EMBL/GenBank/DDBJ databases">
        <authorList>
            <person name="Sun Q."/>
            <person name="Zhou Y."/>
        </authorList>
    </citation>
    <scope>NUCLEOTIDE SEQUENCE</scope>
    <source>
        <strain evidence="1">CGMCC 1.15966</strain>
    </source>
</reference>
<reference evidence="1" key="1">
    <citation type="journal article" date="2014" name="Int. J. Syst. Evol. Microbiol.">
        <title>Complete genome sequence of Corynebacterium casei LMG S-19264T (=DSM 44701T), isolated from a smear-ripened cheese.</title>
        <authorList>
            <consortium name="US DOE Joint Genome Institute (JGI-PGF)"/>
            <person name="Walter F."/>
            <person name="Albersmeier A."/>
            <person name="Kalinowski J."/>
            <person name="Ruckert C."/>
        </authorList>
    </citation>
    <scope>NUCLEOTIDE SEQUENCE</scope>
    <source>
        <strain evidence="1">CGMCC 1.15966</strain>
    </source>
</reference>
<proteinExistence type="predicted"/>
<gene>
    <name evidence="1" type="ORF">GCM10011516_16780</name>
</gene>
<comment type="caution">
    <text evidence="1">The sequence shown here is derived from an EMBL/GenBank/DDBJ whole genome shotgun (WGS) entry which is preliminary data.</text>
</comment>
<organism evidence="1 2">
    <name type="scientific">Sphingobacterium cellulitidis</name>
    <dbReference type="NCBI Taxonomy" id="1768011"/>
    <lineage>
        <taxon>Bacteria</taxon>
        <taxon>Pseudomonadati</taxon>
        <taxon>Bacteroidota</taxon>
        <taxon>Sphingobacteriia</taxon>
        <taxon>Sphingobacteriales</taxon>
        <taxon>Sphingobacteriaceae</taxon>
        <taxon>Sphingobacterium</taxon>
    </lineage>
</organism>
<dbReference type="AlphaFoldDB" id="A0A8H9FZ11"/>
<keyword evidence="2" id="KW-1185">Reference proteome</keyword>
<name>A0A8H9FZ11_9SPHI</name>